<gene>
    <name evidence="1" type="primary">ORF18335</name>
</gene>
<sequence length="65" mass="7331">LCKPATVIIWYFLSNRNKGMQLSTLCSFISGELAPHSSSKLYLQLCMVFNSQYSQFLNHTADNGL</sequence>
<evidence type="ECO:0000313" key="1">
    <source>
        <dbReference type="EMBL" id="CEK52879.1"/>
    </source>
</evidence>
<reference evidence="1" key="1">
    <citation type="submission" date="2014-12" db="EMBL/GenBank/DDBJ databases">
        <title>Insight into the proteome of Arion vulgaris.</title>
        <authorList>
            <person name="Aradska J."/>
            <person name="Bulat T."/>
            <person name="Smidak R."/>
            <person name="Sarate P."/>
            <person name="Gangsoo J."/>
            <person name="Sialana F."/>
            <person name="Bilban M."/>
            <person name="Lubec G."/>
        </authorList>
    </citation>
    <scope>NUCLEOTIDE SEQUENCE</scope>
    <source>
        <tissue evidence="1">Skin</tissue>
    </source>
</reference>
<name>A0A0B6Y9N2_9EUPU</name>
<dbReference type="AlphaFoldDB" id="A0A0B6Y9N2"/>
<dbReference type="EMBL" id="HACG01006014">
    <property type="protein sequence ID" value="CEK52879.1"/>
    <property type="molecule type" value="Transcribed_RNA"/>
</dbReference>
<accession>A0A0B6Y9N2</accession>
<proteinExistence type="predicted"/>
<organism evidence="1">
    <name type="scientific">Arion vulgaris</name>
    <dbReference type="NCBI Taxonomy" id="1028688"/>
    <lineage>
        <taxon>Eukaryota</taxon>
        <taxon>Metazoa</taxon>
        <taxon>Spiralia</taxon>
        <taxon>Lophotrochozoa</taxon>
        <taxon>Mollusca</taxon>
        <taxon>Gastropoda</taxon>
        <taxon>Heterobranchia</taxon>
        <taxon>Euthyneura</taxon>
        <taxon>Panpulmonata</taxon>
        <taxon>Eupulmonata</taxon>
        <taxon>Stylommatophora</taxon>
        <taxon>Helicina</taxon>
        <taxon>Arionoidea</taxon>
        <taxon>Arionidae</taxon>
        <taxon>Arion</taxon>
    </lineage>
</organism>
<protein>
    <submittedName>
        <fullName evidence="1">Uncharacterized protein</fullName>
    </submittedName>
</protein>
<feature type="non-terminal residue" evidence="1">
    <location>
        <position position="1"/>
    </location>
</feature>